<comment type="similarity">
    <text evidence="5">Belongs to the class-III pyridoxal-phosphate-dependent aminotransferase family. ArgD subfamily.</text>
</comment>
<proteinExistence type="inferred from homology"/>
<dbReference type="GO" id="GO:0030170">
    <property type="term" value="F:pyridoxal phosphate binding"/>
    <property type="evidence" value="ECO:0007669"/>
    <property type="project" value="InterPro"/>
</dbReference>
<comment type="subunit">
    <text evidence="5">Homodimer.</text>
</comment>
<evidence type="ECO:0000256" key="4">
    <source>
        <dbReference type="ARBA" id="ARBA00022898"/>
    </source>
</evidence>
<feature type="binding site" evidence="5">
    <location>
        <position position="264"/>
    </location>
    <ligand>
        <name>N(2)-acetyl-L-ornithine</name>
        <dbReference type="ChEBI" id="CHEBI:57805"/>
    </ligand>
</feature>
<comment type="miscellaneous">
    <text evidence="5">May also have succinyldiaminopimelate aminotransferase activity, thus carrying out the corresponding step in lysine biosynthesis.</text>
</comment>
<dbReference type="GO" id="GO:0005737">
    <property type="term" value="C:cytoplasm"/>
    <property type="evidence" value="ECO:0007669"/>
    <property type="project" value="UniProtKB-SubCell"/>
</dbReference>
<sequence length="389" mass="41628">MSYLFPTYARWDVTPSSAKGAWLTDKNGKKYLDFTTGIGVCNLGHAPEQVKDAVEQQLEKFWHTSNLFQIELQEEVAKQLTEASGLDLVFFANSGAEANEAAIKLARKATGRTKIVTFTNSFHGRTFATMAATGQEKIKTGFGPMLETFVYAPFNDLSALKEVLDKETAALMFEVIQGEGGLNEGDQDFLQEASALAREYGALVVIDEVQTGIGRTGKPFAFQHVGLDPDIISSAKGIASGLPLGAIIGRKELADAFSPGSHGSTFGGNPVSLSSAKATLDTVFDDSFLAQVNEKGEKLVKSLKEALSSIPQVKGFKGKGLMIGIELTEEAGPYIAAAREKGLLALTAGANVIRLLPPLNVKEEEIEQAVSILTDAIKEKAYEKTTAGN</sequence>
<evidence type="ECO:0000256" key="2">
    <source>
        <dbReference type="ARBA" id="ARBA00022605"/>
    </source>
</evidence>
<dbReference type="Proteomes" id="UP000031563">
    <property type="component" value="Unassembled WGS sequence"/>
</dbReference>
<dbReference type="InterPro" id="IPR015424">
    <property type="entry name" value="PyrdxlP-dep_Trfase"/>
</dbReference>
<dbReference type="Gene3D" id="3.40.640.10">
    <property type="entry name" value="Type I PLP-dependent aspartate aminotransferase-like (Major domain)"/>
    <property type="match status" value="1"/>
</dbReference>
<dbReference type="InterPro" id="IPR004636">
    <property type="entry name" value="AcOrn/SuccOrn_fam"/>
</dbReference>
<feature type="binding site" evidence="5">
    <location>
        <position position="125"/>
    </location>
    <ligand>
        <name>N(2)-acetyl-L-ornithine</name>
        <dbReference type="ChEBI" id="CHEBI:57805"/>
    </ligand>
</feature>
<evidence type="ECO:0000256" key="3">
    <source>
        <dbReference type="ARBA" id="ARBA00022679"/>
    </source>
</evidence>
<organism evidence="6 7">
    <name type="scientific">Bacillus thermotolerans</name>
    <name type="common">Quasibacillus thermotolerans</name>
    <dbReference type="NCBI Taxonomy" id="1221996"/>
    <lineage>
        <taxon>Bacteria</taxon>
        <taxon>Bacillati</taxon>
        <taxon>Bacillota</taxon>
        <taxon>Bacilli</taxon>
        <taxon>Bacillales</taxon>
        <taxon>Bacillaceae</taxon>
        <taxon>Bacillus</taxon>
    </lineage>
</organism>
<dbReference type="GO" id="GO:0003992">
    <property type="term" value="F:N2-acetyl-L-ornithine:2-oxoglutarate 5-aminotransferase activity"/>
    <property type="evidence" value="ECO:0007669"/>
    <property type="project" value="UniProtKB-UniRule"/>
</dbReference>
<dbReference type="NCBIfam" id="NF002325">
    <property type="entry name" value="PRK01278.1"/>
    <property type="match status" value="1"/>
</dbReference>
<dbReference type="InterPro" id="IPR050103">
    <property type="entry name" value="Class-III_PLP-dep_AT"/>
</dbReference>
<dbReference type="InterPro" id="IPR005814">
    <property type="entry name" value="Aminotrans_3"/>
</dbReference>
<dbReference type="PIRSF" id="PIRSF000521">
    <property type="entry name" value="Transaminase_4ab_Lys_Orn"/>
    <property type="match status" value="1"/>
</dbReference>
<dbReference type="UniPathway" id="UPA00068">
    <property type="reaction ID" value="UER00109"/>
</dbReference>
<dbReference type="EC" id="2.6.1.11" evidence="5"/>
<dbReference type="EMBL" id="JWIR02000034">
    <property type="protein sequence ID" value="KKB40023.1"/>
    <property type="molecule type" value="Genomic_DNA"/>
</dbReference>
<protein>
    <recommendedName>
        <fullName evidence="5">Acetylornithine aminotransferase</fullName>
        <shortName evidence="5">ACOAT</shortName>
        <ecNumber evidence="5">2.6.1.11</ecNumber>
    </recommendedName>
</protein>
<comment type="cofactor">
    <cofactor evidence="5">
        <name>pyridoxal 5'-phosphate</name>
        <dbReference type="ChEBI" id="CHEBI:597326"/>
    </cofactor>
    <text evidence="5">Binds 1 pyridoxal phosphate per subunit.</text>
</comment>
<evidence type="ECO:0000313" key="6">
    <source>
        <dbReference type="EMBL" id="KKB40023.1"/>
    </source>
</evidence>
<reference evidence="6" key="1">
    <citation type="submission" date="2015-02" db="EMBL/GenBank/DDBJ databases">
        <title>Genome Assembly of Bacillaceae bacterium MTCC 8252.</title>
        <authorList>
            <person name="Verma A."/>
            <person name="Khatri I."/>
            <person name="Mual P."/>
            <person name="Subramanian S."/>
            <person name="Krishnamurthi S."/>
        </authorList>
    </citation>
    <scope>NUCLEOTIDE SEQUENCE [LARGE SCALE GENOMIC DNA]</scope>
    <source>
        <strain evidence="6">MTCC 8252</strain>
    </source>
</reference>
<dbReference type="STRING" id="1221996.QY95_01895"/>
<dbReference type="AlphaFoldDB" id="A0A0F5I3J9"/>
<dbReference type="Pfam" id="PF00202">
    <property type="entry name" value="Aminotran_3"/>
    <property type="match status" value="1"/>
</dbReference>
<dbReference type="RefSeq" id="WP_040047650.1">
    <property type="nucleotide sequence ID" value="NZ_JWIR02000034.1"/>
</dbReference>
<dbReference type="Gene3D" id="3.90.1150.10">
    <property type="entry name" value="Aspartate Aminotransferase, domain 1"/>
    <property type="match status" value="1"/>
</dbReference>
<keyword evidence="7" id="KW-1185">Reference proteome</keyword>
<accession>A0A0F5I3J9</accession>
<dbReference type="PANTHER" id="PTHR11986:SF79">
    <property type="entry name" value="ACETYLORNITHINE AMINOTRANSFERASE, MITOCHONDRIAL"/>
    <property type="match status" value="1"/>
</dbReference>
<feature type="modified residue" description="N6-(pyridoxal phosphate)lysine" evidence="5">
    <location>
        <position position="236"/>
    </location>
</feature>
<evidence type="ECO:0000313" key="7">
    <source>
        <dbReference type="Proteomes" id="UP000031563"/>
    </source>
</evidence>
<keyword evidence="4 5" id="KW-0663">Pyridoxal phosphate</keyword>
<evidence type="ECO:0000256" key="1">
    <source>
        <dbReference type="ARBA" id="ARBA00022576"/>
    </source>
</evidence>
<feature type="binding site" evidence="5">
    <location>
        <position position="122"/>
    </location>
    <ligand>
        <name>pyridoxal 5'-phosphate</name>
        <dbReference type="ChEBI" id="CHEBI:597326"/>
    </ligand>
</feature>
<comment type="caution">
    <text evidence="6">The sequence shown here is derived from an EMBL/GenBank/DDBJ whole genome shotgun (WGS) entry which is preliminary data.</text>
</comment>
<keyword evidence="2 5" id="KW-0028">Amino-acid biosynthesis</keyword>
<comment type="catalytic activity">
    <reaction evidence="5">
        <text>N(2)-acetyl-L-ornithine + 2-oxoglutarate = N-acetyl-L-glutamate 5-semialdehyde + L-glutamate</text>
        <dbReference type="Rhea" id="RHEA:18049"/>
        <dbReference type="ChEBI" id="CHEBI:16810"/>
        <dbReference type="ChEBI" id="CHEBI:29123"/>
        <dbReference type="ChEBI" id="CHEBI:29985"/>
        <dbReference type="ChEBI" id="CHEBI:57805"/>
        <dbReference type="EC" id="2.6.1.11"/>
    </reaction>
</comment>
<comment type="subcellular location">
    <subcellularLocation>
        <location evidence="5">Cytoplasm</location>
    </subcellularLocation>
</comment>
<feature type="binding site" evidence="5">
    <location>
        <begin position="207"/>
        <end position="210"/>
    </location>
    <ligand>
        <name>pyridoxal 5'-phosphate</name>
        <dbReference type="ChEBI" id="CHEBI:597326"/>
    </ligand>
</feature>
<gene>
    <name evidence="5" type="primary">argD</name>
    <name evidence="6" type="ORF">QY95_01895</name>
</gene>
<dbReference type="NCBIfam" id="NF002797">
    <property type="entry name" value="PRK02936.1"/>
    <property type="match status" value="1"/>
</dbReference>
<keyword evidence="5" id="KW-0055">Arginine biosynthesis</keyword>
<feature type="binding site" evidence="5">
    <location>
        <begin position="95"/>
        <end position="96"/>
    </location>
    <ligand>
        <name>pyridoxal 5'-phosphate</name>
        <dbReference type="ChEBI" id="CHEBI:597326"/>
    </ligand>
</feature>
<dbReference type="OrthoDB" id="9807885at2"/>
<dbReference type="PANTHER" id="PTHR11986">
    <property type="entry name" value="AMINOTRANSFERASE CLASS III"/>
    <property type="match status" value="1"/>
</dbReference>
<keyword evidence="1 5" id="KW-0032">Aminotransferase</keyword>
<dbReference type="GO" id="GO:0006526">
    <property type="term" value="P:L-arginine biosynthetic process"/>
    <property type="evidence" value="ECO:0007669"/>
    <property type="project" value="UniProtKB-UniRule"/>
</dbReference>
<dbReference type="PROSITE" id="PS00600">
    <property type="entry name" value="AA_TRANSFER_CLASS_3"/>
    <property type="match status" value="1"/>
</dbReference>
<dbReference type="HAMAP" id="MF_01107">
    <property type="entry name" value="ArgD_aminotrans_3"/>
    <property type="match status" value="1"/>
</dbReference>
<name>A0A0F5I3J9_BACTR</name>
<comment type="pathway">
    <text evidence="5">Amino-acid biosynthesis; L-arginine biosynthesis; N(2)-acetyl-L-ornithine from L-glutamate: step 4/4.</text>
</comment>
<keyword evidence="3 5" id="KW-0808">Transferase</keyword>
<evidence type="ECO:0000256" key="5">
    <source>
        <dbReference type="HAMAP-Rule" id="MF_01107"/>
    </source>
</evidence>
<dbReference type="InterPro" id="IPR015421">
    <property type="entry name" value="PyrdxlP-dep_Trfase_major"/>
</dbReference>
<dbReference type="NCBIfam" id="TIGR00707">
    <property type="entry name" value="argD"/>
    <property type="match status" value="1"/>
</dbReference>
<keyword evidence="5" id="KW-0963">Cytoplasm</keyword>
<dbReference type="SUPFAM" id="SSF53383">
    <property type="entry name" value="PLP-dependent transferases"/>
    <property type="match status" value="1"/>
</dbReference>
<dbReference type="CDD" id="cd00610">
    <property type="entry name" value="OAT_like"/>
    <property type="match status" value="1"/>
</dbReference>
<dbReference type="InterPro" id="IPR049704">
    <property type="entry name" value="Aminotrans_3_PPA_site"/>
</dbReference>
<feature type="binding site" evidence="5">
    <location>
        <position position="265"/>
    </location>
    <ligand>
        <name>pyridoxal 5'-phosphate</name>
        <dbReference type="ChEBI" id="CHEBI:597326"/>
    </ligand>
</feature>
<dbReference type="InterPro" id="IPR015422">
    <property type="entry name" value="PyrdxlP-dep_Trfase_small"/>
</dbReference>
<dbReference type="GO" id="GO:0042802">
    <property type="term" value="F:identical protein binding"/>
    <property type="evidence" value="ECO:0007669"/>
    <property type="project" value="TreeGrafter"/>
</dbReference>
<dbReference type="FunFam" id="3.40.640.10:FF:000004">
    <property type="entry name" value="Acetylornithine aminotransferase"/>
    <property type="match status" value="1"/>
</dbReference>